<gene>
    <name evidence="1" type="ORF">K8V16_08535</name>
</gene>
<dbReference type="RefSeq" id="WP_157941037.1">
    <property type="nucleotide sequence ID" value="NZ_DBEYRC010000154.1"/>
</dbReference>
<proteinExistence type="predicted"/>
<protein>
    <submittedName>
        <fullName evidence="1">Uncharacterized protein</fullName>
    </submittedName>
</protein>
<sequence length="49" mass="5573">MTDLDLITAILEFVSNVMNLVAARVEEPESASVIRENRLAARFLKYFES</sequence>
<organism evidence="1 2">
    <name type="scientific">Rubneribacter badeniensis</name>
    <dbReference type="NCBI Taxonomy" id="2070688"/>
    <lineage>
        <taxon>Bacteria</taxon>
        <taxon>Bacillati</taxon>
        <taxon>Actinomycetota</taxon>
        <taxon>Coriobacteriia</taxon>
        <taxon>Eggerthellales</taxon>
        <taxon>Eggerthellaceae</taxon>
        <taxon>Rubneribacter</taxon>
    </lineage>
</organism>
<dbReference type="Proteomes" id="UP000789325">
    <property type="component" value="Unassembled WGS sequence"/>
</dbReference>
<reference evidence="1" key="2">
    <citation type="submission" date="2021-09" db="EMBL/GenBank/DDBJ databases">
        <authorList>
            <person name="Gilroy R."/>
        </authorList>
    </citation>
    <scope>NUCLEOTIDE SEQUENCE</scope>
    <source>
        <strain evidence="1">USAMLcec12-2067</strain>
    </source>
</reference>
<comment type="caution">
    <text evidence="1">The sequence shown here is derived from an EMBL/GenBank/DDBJ whole genome shotgun (WGS) entry which is preliminary data.</text>
</comment>
<name>A0A9D3ADR3_9ACTN</name>
<evidence type="ECO:0000313" key="1">
    <source>
        <dbReference type="EMBL" id="HJH43832.1"/>
    </source>
</evidence>
<evidence type="ECO:0000313" key="2">
    <source>
        <dbReference type="Proteomes" id="UP000789325"/>
    </source>
</evidence>
<dbReference type="EMBL" id="DYZL01000182">
    <property type="protein sequence ID" value="HJH43832.1"/>
    <property type="molecule type" value="Genomic_DNA"/>
</dbReference>
<reference evidence="1" key="1">
    <citation type="journal article" date="2021" name="PeerJ">
        <title>Extensive microbial diversity within the chicken gut microbiome revealed by metagenomics and culture.</title>
        <authorList>
            <person name="Gilroy R."/>
            <person name="Ravi A."/>
            <person name="Getino M."/>
            <person name="Pursley I."/>
            <person name="Horton D.L."/>
            <person name="Alikhan N.F."/>
            <person name="Baker D."/>
            <person name="Gharbi K."/>
            <person name="Hall N."/>
            <person name="Watson M."/>
            <person name="Adriaenssens E.M."/>
            <person name="Foster-Nyarko E."/>
            <person name="Jarju S."/>
            <person name="Secka A."/>
            <person name="Antonio M."/>
            <person name="Oren A."/>
            <person name="Chaudhuri R.R."/>
            <person name="La Ragione R."/>
            <person name="Hildebrand F."/>
            <person name="Pallen M.J."/>
        </authorList>
    </citation>
    <scope>NUCLEOTIDE SEQUENCE</scope>
    <source>
        <strain evidence="1">USAMLcec12-2067</strain>
    </source>
</reference>
<accession>A0A9D3ADR3</accession>
<dbReference type="AlphaFoldDB" id="A0A9D3ADR3"/>